<dbReference type="NCBIfam" id="TIGR00254">
    <property type="entry name" value="GGDEF"/>
    <property type="match status" value="1"/>
</dbReference>
<sequence>MLKYINIGTPRGAFILNQQRIKLAKLIQDNINSLSRSYGYKTKTTGGISYQEKPLGELEESAHKVLEALSNILLNDHYSQMNVFVSYITRKRFEEGFSFDEVVQAFLISKQIILSLIKKEALDEVSYLTIEINNVVEQFILEVAKTFNLCIKESLSNKVKFLTTLYETSLACTSKIKIEDIIDVAYQKLNDFLSMDSFYFALCDENCSKINFVSMIDQGDVLPKFSIDMDENVNTLTGWALKNRKPLLIKHMEKEILPVGFIKMGNPPDPLSILTVPLIIKDRVLGVISLQSFKPYAYNEVDLELLQSVAGNIALAVENANLHEKAHEASITDYLTGLKNRLYFTRSLGSEISRVNRYQSKFTILFGDIDNFKYYNDLLGYTKGDEILKNVARALSENIRESDVLSRFGGDEFAILLPTTNKEYSTHLITRLGLSLSRCDPPITISWGVLCYPDDASDKDDLISLADTFLKAQKGR</sequence>
<dbReference type="InterPro" id="IPR050469">
    <property type="entry name" value="Diguanylate_Cyclase"/>
</dbReference>
<evidence type="ECO:0000313" key="3">
    <source>
        <dbReference type="Proteomes" id="UP000811545"/>
    </source>
</evidence>
<comment type="caution">
    <text evidence="2">The sequence shown here is derived from an EMBL/GenBank/DDBJ whole genome shotgun (WGS) entry which is preliminary data.</text>
</comment>
<feature type="domain" description="GGDEF" evidence="1">
    <location>
        <begin position="360"/>
        <end position="476"/>
    </location>
</feature>
<proteinExistence type="predicted"/>
<dbReference type="CDD" id="cd01949">
    <property type="entry name" value="GGDEF"/>
    <property type="match status" value="1"/>
</dbReference>
<gene>
    <name evidence="2" type="primary">cph2_1</name>
    <name evidence="2" type="ORF">DDT42_00238</name>
</gene>
<dbReference type="GO" id="GO:0005886">
    <property type="term" value="C:plasma membrane"/>
    <property type="evidence" value="ECO:0007669"/>
    <property type="project" value="TreeGrafter"/>
</dbReference>
<dbReference type="InterPro" id="IPR043128">
    <property type="entry name" value="Rev_trsase/Diguanyl_cyclase"/>
</dbReference>
<protein>
    <submittedName>
        <fullName evidence="2">Phytochrome-like protein cph2</fullName>
    </submittedName>
</protein>
<dbReference type="GO" id="GO:0052621">
    <property type="term" value="F:diguanylate cyclase activity"/>
    <property type="evidence" value="ECO:0007669"/>
    <property type="project" value="TreeGrafter"/>
</dbReference>
<dbReference type="GO" id="GO:1902201">
    <property type="term" value="P:negative regulation of bacterial-type flagellum-dependent cell motility"/>
    <property type="evidence" value="ECO:0007669"/>
    <property type="project" value="TreeGrafter"/>
</dbReference>
<accession>A0A9E2BGC1</accession>
<organism evidence="2 3">
    <name type="scientific">Psychracetigena formicireducens</name>
    <dbReference type="NCBI Taxonomy" id="2986056"/>
    <lineage>
        <taxon>Bacteria</taxon>
        <taxon>Bacillati</taxon>
        <taxon>Candidatus Lithacetigenota</taxon>
        <taxon>Candidatus Psychracetigena</taxon>
    </lineage>
</organism>
<dbReference type="Gene3D" id="3.30.70.270">
    <property type="match status" value="1"/>
</dbReference>
<dbReference type="PANTHER" id="PTHR45138:SF9">
    <property type="entry name" value="DIGUANYLATE CYCLASE DGCM-RELATED"/>
    <property type="match status" value="1"/>
</dbReference>
<dbReference type="InterPro" id="IPR029016">
    <property type="entry name" value="GAF-like_dom_sf"/>
</dbReference>
<dbReference type="Pfam" id="PF00990">
    <property type="entry name" value="GGDEF"/>
    <property type="match status" value="1"/>
</dbReference>
<dbReference type="InterPro" id="IPR029787">
    <property type="entry name" value="Nucleotide_cyclase"/>
</dbReference>
<dbReference type="SMART" id="SM00267">
    <property type="entry name" value="GGDEF"/>
    <property type="match status" value="1"/>
</dbReference>
<dbReference type="SMART" id="SM00065">
    <property type="entry name" value="GAF"/>
    <property type="match status" value="1"/>
</dbReference>
<dbReference type="PANTHER" id="PTHR45138">
    <property type="entry name" value="REGULATORY COMPONENTS OF SENSORY TRANSDUCTION SYSTEM"/>
    <property type="match status" value="1"/>
</dbReference>
<evidence type="ECO:0000313" key="2">
    <source>
        <dbReference type="EMBL" id="MBT9144397.1"/>
    </source>
</evidence>
<dbReference type="InterPro" id="IPR003018">
    <property type="entry name" value="GAF"/>
</dbReference>
<dbReference type="AlphaFoldDB" id="A0A9E2BGC1"/>
<dbReference type="PROSITE" id="PS50887">
    <property type="entry name" value="GGDEF"/>
    <property type="match status" value="1"/>
</dbReference>
<dbReference type="GO" id="GO:0043709">
    <property type="term" value="P:cell adhesion involved in single-species biofilm formation"/>
    <property type="evidence" value="ECO:0007669"/>
    <property type="project" value="TreeGrafter"/>
</dbReference>
<name>A0A9E2BGC1_PSYF1</name>
<dbReference type="InterPro" id="IPR000160">
    <property type="entry name" value="GGDEF_dom"/>
</dbReference>
<dbReference type="Pfam" id="PF13185">
    <property type="entry name" value="GAF_2"/>
    <property type="match status" value="1"/>
</dbReference>
<dbReference type="SUPFAM" id="SSF55781">
    <property type="entry name" value="GAF domain-like"/>
    <property type="match status" value="1"/>
</dbReference>
<dbReference type="EMBL" id="QLTW01000006">
    <property type="protein sequence ID" value="MBT9144397.1"/>
    <property type="molecule type" value="Genomic_DNA"/>
</dbReference>
<reference evidence="2 3" key="1">
    <citation type="journal article" date="2021" name="bioRxiv">
        <title>Unique metabolic strategies in Hadean analogues reveal hints for primordial physiology.</title>
        <authorList>
            <person name="Nobu M.K."/>
            <person name="Nakai R."/>
            <person name="Tamazawa S."/>
            <person name="Mori H."/>
            <person name="Toyoda A."/>
            <person name="Ijiri A."/>
            <person name="Suzuki S."/>
            <person name="Kurokawa K."/>
            <person name="Kamagata Y."/>
            <person name="Tamaki H."/>
        </authorList>
    </citation>
    <scope>NUCLEOTIDE SEQUENCE [LARGE SCALE GENOMIC DNA]</scope>
    <source>
        <strain evidence="2">BS525</strain>
    </source>
</reference>
<dbReference type="SUPFAM" id="SSF55073">
    <property type="entry name" value="Nucleotide cyclase"/>
    <property type="match status" value="1"/>
</dbReference>
<dbReference type="Proteomes" id="UP000811545">
    <property type="component" value="Unassembled WGS sequence"/>
</dbReference>
<dbReference type="Gene3D" id="3.30.450.40">
    <property type="match status" value="1"/>
</dbReference>
<evidence type="ECO:0000259" key="1">
    <source>
        <dbReference type="PROSITE" id="PS50887"/>
    </source>
</evidence>